<protein>
    <submittedName>
        <fullName evidence="1">Uncharacterized protein</fullName>
    </submittedName>
</protein>
<dbReference type="KEGG" id="vg:77850578"/>
<keyword evidence="2" id="KW-1185">Reference proteome</keyword>
<dbReference type="Proteomes" id="UP000325623">
    <property type="component" value="Segment"/>
</dbReference>
<organism evidence="1 2">
    <name type="scientific">Bacillus phage 000TH010</name>
    <dbReference type="NCBI Taxonomy" id="2601652"/>
    <lineage>
        <taxon>Viruses</taxon>
        <taxon>Duplodnaviria</taxon>
        <taxon>Heunggongvirae</taxon>
        <taxon>Uroviricota</taxon>
        <taxon>Caudoviricetes</taxon>
        <taxon>Trautnerviridae</taxon>
        <taxon>Polsinellivirinae</taxon>
        <taxon>Rivavirus</taxon>
        <taxon>Rivavirus rv000TH010</taxon>
    </lineage>
</organism>
<name>A0A5P8PHR5_9CAUD</name>
<reference evidence="1 2" key="1">
    <citation type="submission" date="2019-07" db="EMBL/GenBank/DDBJ databases">
        <authorList>
            <person name="Tomko B.E."/>
            <person name="Krukonis G.P."/>
            <person name="Delesalle V.A."/>
        </authorList>
    </citation>
    <scope>NUCLEOTIDE SEQUENCE [LARGE SCALE GENOMIC DNA]</scope>
</reference>
<dbReference type="RefSeq" id="YP_010644354.1">
    <property type="nucleotide sequence ID" value="NC_070624.1"/>
</dbReference>
<accession>A0A5P8PHR5</accession>
<evidence type="ECO:0000313" key="2">
    <source>
        <dbReference type="Proteomes" id="UP000325623"/>
    </source>
</evidence>
<gene>
    <name evidence="1" type="primary">43</name>
    <name evidence="1" type="ORF">000TH010_43</name>
</gene>
<dbReference type="GeneID" id="77850578"/>
<evidence type="ECO:0000313" key="1">
    <source>
        <dbReference type="EMBL" id="QFR56256.1"/>
    </source>
</evidence>
<proteinExistence type="predicted"/>
<sequence length="56" mass="6533">MKGISMGKVVQMCDGCNEKPVDFFIENEQKQRLNLCDGCGLRLHDILCERYKKIKR</sequence>
<dbReference type="EMBL" id="MN176219">
    <property type="protein sequence ID" value="QFR56256.1"/>
    <property type="molecule type" value="Genomic_DNA"/>
</dbReference>